<dbReference type="SMART" id="SM00028">
    <property type="entry name" value="TPR"/>
    <property type="match status" value="3"/>
</dbReference>
<evidence type="ECO:0000313" key="1">
    <source>
        <dbReference type="EMBL" id="SHE54421.1"/>
    </source>
</evidence>
<dbReference type="InterPro" id="IPR019734">
    <property type="entry name" value="TPR_rpt"/>
</dbReference>
<dbReference type="Gene3D" id="1.25.40.10">
    <property type="entry name" value="Tetratricopeptide repeat domain"/>
    <property type="match status" value="1"/>
</dbReference>
<organism evidence="1 2">
    <name type="scientific">Caloramator proteoclasticus DSM 10124</name>
    <dbReference type="NCBI Taxonomy" id="1121262"/>
    <lineage>
        <taxon>Bacteria</taxon>
        <taxon>Bacillati</taxon>
        <taxon>Bacillota</taxon>
        <taxon>Clostridia</taxon>
        <taxon>Eubacteriales</taxon>
        <taxon>Clostridiaceae</taxon>
        <taxon>Caloramator</taxon>
    </lineage>
</organism>
<gene>
    <name evidence="1" type="ORF">SAMN02746091_00615</name>
</gene>
<dbReference type="InterPro" id="IPR011990">
    <property type="entry name" value="TPR-like_helical_dom_sf"/>
</dbReference>
<protein>
    <recommendedName>
        <fullName evidence="3">Tetratricopeptide repeat-containing protein</fullName>
    </recommendedName>
</protein>
<sequence>MSITCVILGVCNLEEELIDQLKFISKDIIYVPIVIKGTKRSDIKISNINFDGNLSKLKNMVLSQVTGEYVLFIMSNERISDIEYIKKLKLEHDAYSFNVIQNRAEGIVVEKQIRLHKRNITYIGHNGKSVASFDLEALDIFINTKTSKEENINIYKALNKYTDNLSNYDFVVYSMELYYLSCEFDEVIKLYNVIHHMGVDEYTKRLVGLSYFYKNRYIEAKMFFEELKQKKYGDSSYFSGLINKRLGNYNEAIEDFFSCLKSKDFDISVWGCNSFLCYYELGEVYYFLEDYSTSLKYYSYAYMAKKEYIFLNKMFRIFKVLKFKINVIEGYLRDNLNIQGRDLYINMMRGLRDTARWEEVIKYSIFEDDLESVESRIIAYYHIGEFSRCFDLIYTYFKYLDKEFFLTLGVCCILLDSNLYLTKFKDFVEIIKRENLSELIDAHNYFYFNTEYKGNTIYLEAIIKLLLRSRNSKVEGYVKRLISDKIDIKFYDVLKSCYENKYYDLCLQIIDDKYRDYKFDFNVLTINAKICFLKGNYSDCEKYISYALMLKDSEELNRLLCMCRIKTSVLNILKSKDLSVKTSCSRAVDYLELAYNNLDIFKDE</sequence>
<accession>A0A1M4UC31</accession>
<dbReference type="AlphaFoldDB" id="A0A1M4UC31"/>
<evidence type="ECO:0000313" key="2">
    <source>
        <dbReference type="Proteomes" id="UP000184423"/>
    </source>
</evidence>
<dbReference type="Proteomes" id="UP000184423">
    <property type="component" value="Unassembled WGS sequence"/>
</dbReference>
<dbReference type="EMBL" id="FQVG01000007">
    <property type="protein sequence ID" value="SHE54421.1"/>
    <property type="molecule type" value="Genomic_DNA"/>
</dbReference>
<dbReference type="RefSeq" id="WP_159431448.1">
    <property type="nucleotide sequence ID" value="NZ_FQVG01000007.1"/>
</dbReference>
<proteinExistence type="predicted"/>
<reference evidence="2" key="1">
    <citation type="submission" date="2016-11" db="EMBL/GenBank/DDBJ databases">
        <authorList>
            <person name="Varghese N."/>
            <person name="Submissions S."/>
        </authorList>
    </citation>
    <scope>NUCLEOTIDE SEQUENCE [LARGE SCALE GENOMIC DNA]</scope>
    <source>
        <strain evidence="2">DSM 10124</strain>
    </source>
</reference>
<evidence type="ECO:0008006" key="3">
    <source>
        <dbReference type="Google" id="ProtNLM"/>
    </source>
</evidence>
<dbReference type="SUPFAM" id="SSF48452">
    <property type="entry name" value="TPR-like"/>
    <property type="match status" value="1"/>
</dbReference>
<keyword evidence="2" id="KW-1185">Reference proteome</keyword>
<name>A0A1M4UC31_9CLOT</name>